<gene>
    <name evidence="3" type="ORF">FOYG_17271</name>
</gene>
<feature type="compositionally biased region" description="Low complexity" evidence="1">
    <location>
        <begin position="85"/>
        <end position="106"/>
    </location>
</feature>
<accession>W9HBG4</accession>
<dbReference type="Proteomes" id="UP000030753">
    <property type="component" value="Unassembled WGS sequence"/>
</dbReference>
<dbReference type="HOGENOM" id="CLU_027219_0_3_1"/>
<dbReference type="EMBL" id="JH717860">
    <property type="protein sequence ID" value="EWY79577.1"/>
    <property type="molecule type" value="Genomic_DNA"/>
</dbReference>
<reference evidence="3 4" key="1">
    <citation type="submission" date="2011-06" db="EMBL/GenBank/DDBJ databases">
        <title>The Genome Sequence of Fusarium oxysporum FOSC 3-a.</title>
        <authorList>
            <consortium name="The Broad Institute Genome Sequencing Platform"/>
            <person name="Ma L.-J."/>
            <person name="Gale L.R."/>
            <person name="Schwartz D.C."/>
            <person name="Zhou S."/>
            <person name="Corby-Kistler H."/>
            <person name="Young S.K."/>
            <person name="Zeng Q."/>
            <person name="Gargeya S."/>
            <person name="Fitzgerald M."/>
            <person name="Haas B."/>
            <person name="Abouelleil A."/>
            <person name="Alvarado L."/>
            <person name="Arachchi H.M."/>
            <person name="Berlin A."/>
            <person name="Brown A."/>
            <person name="Chapman S.B."/>
            <person name="Chen Z."/>
            <person name="Dunbar C."/>
            <person name="Freedman E."/>
            <person name="Gearin G."/>
            <person name="Gellesch M."/>
            <person name="Goldberg J."/>
            <person name="Griggs A."/>
            <person name="Gujja S."/>
            <person name="Heiman D."/>
            <person name="Howarth C."/>
            <person name="Larson L."/>
            <person name="Lui A."/>
            <person name="MacDonald P.J.P."/>
            <person name="Mehta T."/>
            <person name="Montmayeur A."/>
            <person name="Murphy C."/>
            <person name="Neiman D."/>
            <person name="Pearson M."/>
            <person name="Priest M."/>
            <person name="Roberts A."/>
            <person name="Saif S."/>
            <person name="Shea T."/>
            <person name="Shenoy N."/>
            <person name="Sisk P."/>
            <person name="Stolte C."/>
            <person name="Sykes S."/>
            <person name="Wortman J."/>
            <person name="Nusbaum C."/>
            <person name="Birren B."/>
        </authorList>
    </citation>
    <scope>NUCLEOTIDE SEQUENCE [LARGE SCALE GENOMIC DNA]</scope>
    <source>
        <strain evidence="4">FOSC 3-a</strain>
    </source>
</reference>
<dbReference type="InterPro" id="IPR046797">
    <property type="entry name" value="PDDEXK_12"/>
</dbReference>
<feature type="region of interest" description="Disordered" evidence="1">
    <location>
        <begin position="16"/>
        <end position="116"/>
    </location>
</feature>
<evidence type="ECO:0000313" key="4">
    <source>
        <dbReference type="Proteomes" id="UP000030753"/>
    </source>
</evidence>
<name>W9HBG4_FUSOX</name>
<organism evidence="3 4">
    <name type="scientific">Fusarium oxysporum NRRL 32931</name>
    <dbReference type="NCBI Taxonomy" id="660029"/>
    <lineage>
        <taxon>Eukaryota</taxon>
        <taxon>Fungi</taxon>
        <taxon>Dikarya</taxon>
        <taxon>Ascomycota</taxon>
        <taxon>Pezizomycotina</taxon>
        <taxon>Sordariomycetes</taxon>
        <taxon>Hypocreomycetidae</taxon>
        <taxon>Hypocreales</taxon>
        <taxon>Nectriaceae</taxon>
        <taxon>Fusarium</taxon>
        <taxon>Fusarium oxysporum species complex</taxon>
    </lineage>
</organism>
<protein>
    <recommendedName>
        <fullName evidence="2">PD-(D/E)XK nuclease-like domain-containing protein</fullName>
    </recommendedName>
</protein>
<proteinExistence type="predicted"/>
<dbReference type="AlphaFoldDB" id="W9HBG4"/>
<dbReference type="Pfam" id="PF20516">
    <property type="entry name" value="PDDEXK_12"/>
    <property type="match status" value="1"/>
</dbReference>
<feature type="domain" description="PD-(D/E)XK nuclease-like" evidence="2">
    <location>
        <begin position="174"/>
        <end position="431"/>
    </location>
</feature>
<dbReference type="OrthoDB" id="4161186at2759"/>
<evidence type="ECO:0000313" key="3">
    <source>
        <dbReference type="EMBL" id="EWY79577.1"/>
    </source>
</evidence>
<evidence type="ECO:0000256" key="1">
    <source>
        <dbReference type="SAM" id="MobiDB-lite"/>
    </source>
</evidence>
<evidence type="ECO:0000259" key="2">
    <source>
        <dbReference type="Pfam" id="PF20516"/>
    </source>
</evidence>
<sequence length="445" mass="50483">MIDRKSITQWLEELPDSNTWDISILPPPPPSTTKKRKAESQYPGLQLTSPPPSQSDMDVTPTRKRQRVTNRLIDIDLTPRPQDGSTRSSAQSQSQSSRSTRSSRSLSPKKQMMGLSLDDNGLECRQLEIDTAPEEMSQLLRAMREVANGHDILPYDRRDEILESTLVSDGKEWRYSFRPSGEEDSLPGQIPTIEQVGVIRDMAKECQNSDHEEAGWNVEVHHRILQSIFRAPGSSFNFSICTTARPSPEYLPPRAPAKMVDFCVFAELNQDERFKEAHRELSRHTPTLSVNHTDFTPLQLRPVTLSIETKKPDKELDAANLQMGIWHAAQWSFLTSAVGLSIRASQAADEPRSSLQQMETAKQVEARMDRLPFIPGVIVLGHKWSLVLSTREGQRTILWTEREFGNTKSIQETFQIVAGLRELAAWSKNVYLPWWKENVLDGFIA</sequence>